<comment type="caution">
    <text evidence="2">The sequence shown here is derived from an EMBL/GenBank/DDBJ whole genome shotgun (WGS) entry which is preliminary data.</text>
</comment>
<evidence type="ECO:0000313" key="2">
    <source>
        <dbReference type="EMBL" id="GAA3680946.1"/>
    </source>
</evidence>
<feature type="region of interest" description="Disordered" evidence="1">
    <location>
        <begin position="1"/>
        <end position="26"/>
    </location>
</feature>
<accession>A0ABP7C5V1</accession>
<name>A0ABP7C5V1_9ACTN</name>
<reference evidence="3" key="1">
    <citation type="journal article" date="2019" name="Int. J. Syst. Evol. Microbiol.">
        <title>The Global Catalogue of Microorganisms (GCM) 10K type strain sequencing project: providing services to taxonomists for standard genome sequencing and annotation.</title>
        <authorList>
            <consortium name="The Broad Institute Genomics Platform"/>
            <consortium name="The Broad Institute Genome Sequencing Center for Infectious Disease"/>
            <person name="Wu L."/>
            <person name="Ma J."/>
        </authorList>
    </citation>
    <scope>NUCLEOTIDE SEQUENCE [LARGE SCALE GENOMIC DNA]</scope>
    <source>
        <strain evidence="3">JCM 16904</strain>
    </source>
</reference>
<proteinExistence type="predicted"/>
<dbReference type="Proteomes" id="UP001500902">
    <property type="component" value="Unassembled WGS sequence"/>
</dbReference>
<feature type="compositionally biased region" description="Polar residues" evidence="1">
    <location>
        <begin position="1"/>
        <end position="17"/>
    </location>
</feature>
<gene>
    <name evidence="2" type="ORF">GCM10022224_051500</name>
</gene>
<keyword evidence="3" id="KW-1185">Reference proteome</keyword>
<evidence type="ECO:0000313" key="3">
    <source>
        <dbReference type="Proteomes" id="UP001500902"/>
    </source>
</evidence>
<evidence type="ECO:0000256" key="1">
    <source>
        <dbReference type="SAM" id="MobiDB-lite"/>
    </source>
</evidence>
<protein>
    <submittedName>
        <fullName evidence="2">Uncharacterized protein</fullName>
    </submittedName>
</protein>
<dbReference type="EMBL" id="BAAAZP010000093">
    <property type="protein sequence ID" value="GAA3680946.1"/>
    <property type="molecule type" value="Genomic_DNA"/>
</dbReference>
<organism evidence="2 3">
    <name type="scientific">Nonomuraea antimicrobica</name>
    <dbReference type="NCBI Taxonomy" id="561173"/>
    <lineage>
        <taxon>Bacteria</taxon>
        <taxon>Bacillati</taxon>
        <taxon>Actinomycetota</taxon>
        <taxon>Actinomycetes</taxon>
        <taxon>Streptosporangiales</taxon>
        <taxon>Streptosporangiaceae</taxon>
        <taxon>Nonomuraea</taxon>
    </lineage>
</organism>
<sequence>MLTPLMSRSTLYLSPTGASPPIHTTPKTVPRVRGAGATDSTGITSRVYRRLLNGGPLRPDRVAGWFNAWCPIDPVAIGCPLGDHWRNGPDETPVANPAGRAHDIEEYLAHPEVARTIGIPLSPPALTTPPGGPA</sequence>